<evidence type="ECO:0000313" key="1">
    <source>
        <dbReference type="EMBL" id="GFO43433.1"/>
    </source>
</evidence>
<evidence type="ECO:0000313" key="2">
    <source>
        <dbReference type="Proteomes" id="UP000735302"/>
    </source>
</evidence>
<dbReference type="Proteomes" id="UP000735302">
    <property type="component" value="Unassembled WGS sequence"/>
</dbReference>
<dbReference type="AlphaFoldDB" id="A0AAV4DHA9"/>
<keyword evidence="2" id="KW-1185">Reference proteome</keyword>
<gene>
    <name evidence="1" type="ORF">PoB_006993800</name>
</gene>
<accession>A0AAV4DHA9</accession>
<dbReference type="EMBL" id="BLXT01007882">
    <property type="protein sequence ID" value="GFO43433.1"/>
    <property type="molecule type" value="Genomic_DNA"/>
</dbReference>
<sequence>MHMEEQDDGINAVISSTCAGTILPVSAPHSRGRHDDIVAAGKFCLAHYAEAYWIHSKQIVAKIVNDVRYNEADHHHQRQSTLNNAIIQPRKPTFCKAINAPVHSKGRISCCNAKCGIARVEAKALYLLCLYLLCRNFFPSKNH</sequence>
<comment type="caution">
    <text evidence="1">The sequence shown here is derived from an EMBL/GenBank/DDBJ whole genome shotgun (WGS) entry which is preliminary data.</text>
</comment>
<reference evidence="1 2" key="1">
    <citation type="journal article" date="2021" name="Elife">
        <title>Chloroplast acquisition without the gene transfer in kleptoplastic sea slugs, Plakobranchus ocellatus.</title>
        <authorList>
            <person name="Maeda T."/>
            <person name="Takahashi S."/>
            <person name="Yoshida T."/>
            <person name="Shimamura S."/>
            <person name="Takaki Y."/>
            <person name="Nagai Y."/>
            <person name="Toyoda A."/>
            <person name="Suzuki Y."/>
            <person name="Arimoto A."/>
            <person name="Ishii H."/>
            <person name="Satoh N."/>
            <person name="Nishiyama T."/>
            <person name="Hasebe M."/>
            <person name="Maruyama T."/>
            <person name="Minagawa J."/>
            <person name="Obokata J."/>
            <person name="Shigenobu S."/>
        </authorList>
    </citation>
    <scope>NUCLEOTIDE SEQUENCE [LARGE SCALE GENOMIC DNA]</scope>
</reference>
<organism evidence="1 2">
    <name type="scientific">Plakobranchus ocellatus</name>
    <dbReference type="NCBI Taxonomy" id="259542"/>
    <lineage>
        <taxon>Eukaryota</taxon>
        <taxon>Metazoa</taxon>
        <taxon>Spiralia</taxon>
        <taxon>Lophotrochozoa</taxon>
        <taxon>Mollusca</taxon>
        <taxon>Gastropoda</taxon>
        <taxon>Heterobranchia</taxon>
        <taxon>Euthyneura</taxon>
        <taxon>Panpulmonata</taxon>
        <taxon>Sacoglossa</taxon>
        <taxon>Placobranchoidea</taxon>
        <taxon>Plakobranchidae</taxon>
        <taxon>Plakobranchus</taxon>
    </lineage>
</organism>
<name>A0AAV4DHA9_9GAST</name>
<protein>
    <submittedName>
        <fullName evidence="1">Uncharacterized protein</fullName>
    </submittedName>
</protein>
<proteinExistence type="predicted"/>